<keyword evidence="5" id="KW-1185">Reference proteome</keyword>
<dbReference type="Pfam" id="PF10646">
    <property type="entry name" value="Germane"/>
    <property type="match status" value="1"/>
</dbReference>
<comment type="caution">
    <text evidence="4">The sequence shown here is derived from an EMBL/GenBank/DDBJ whole genome shotgun (WGS) entry which is preliminary data.</text>
</comment>
<reference evidence="4 5" key="1">
    <citation type="submission" date="2024-01" db="EMBL/GenBank/DDBJ databases">
        <title>Genome insights into Plantactinospora veratri sp. nov.</title>
        <authorList>
            <person name="Wang L."/>
        </authorList>
    </citation>
    <scope>NUCLEOTIDE SEQUENCE [LARGE SCALE GENOMIC DNA]</scope>
    <source>
        <strain evidence="4 5">NEAU-FHS4</strain>
    </source>
</reference>
<evidence type="ECO:0000259" key="3">
    <source>
        <dbReference type="Pfam" id="PF10647"/>
    </source>
</evidence>
<dbReference type="SUPFAM" id="SSF82171">
    <property type="entry name" value="DPP6 N-terminal domain-like"/>
    <property type="match status" value="1"/>
</dbReference>
<dbReference type="PROSITE" id="PS51257">
    <property type="entry name" value="PROKAR_LIPOPROTEIN"/>
    <property type="match status" value="1"/>
</dbReference>
<feature type="domain" description="Lipoprotein LpqB C-terminal" evidence="3">
    <location>
        <begin position="350"/>
        <end position="557"/>
    </location>
</feature>
<dbReference type="InterPro" id="IPR019606">
    <property type="entry name" value="GerMN"/>
</dbReference>
<feature type="domain" description="GerMN" evidence="2">
    <location>
        <begin position="193"/>
        <end position="291"/>
    </location>
</feature>
<evidence type="ECO:0000259" key="2">
    <source>
        <dbReference type="Pfam" id="PF10646"/>
    </source>
</evidence>
<evidence type="ECO:0000313" key="4">
    <source>
        <dbReference type="EMBL" id="MEE6309727.1"/>
    </source>
</evidence>
<evidence type="ECO:0000313" key="5">
    <source>
        <dbReference type="Proteomes" id="UP001339911"/>
    </source>
</evidence>
<evidence type="ECO:0000256" key="1">
    <source>
        <dbReference type="SAM" id="MobiDB-lite"/>
    </source>
</evidence>
<dbReference type="Pfam" id="PF10647">
    <property type="entry name" value="Gmad1"/>
    <property type="match status" value="1"/>
</dbReference>
<protein>
    <submittedName>
        <fullName evidence="4">LpqB family beta-propeller domain-containing protein</fullName>
    </submittedName>
</protein>
<dbReference type="EMBL" id="JAZGQL010000017">
    <property type="protein sequence ID" value="MEE6309727.1"/>
    <property type="molecule type" value="Genomic_DNA"/>
</dbReference>
<dbReference type="InterPro" id="IPR018910">
    <property type="entry name" value="LpqB_C"/>
</dbReference>
<name>A0ABU7SIE6_9ACTN</name>
<feature type="region of interest" description="Disordered" evidence="1">
    <location>
        <begin position="29"/>
        <end position="60"/>
    </location>
</feature>
<gene>
    <name evidence="4" type="ORF">V1634_23115</name>
</gene>
<dbReference type="RefSeq" id="WP_331209971.1">
    <property type="nucleotide sequence ID" value="NZ_JAZGQL010000017.1"/>
</dbReference>
<dbReference type="Proteomes" id="UP001339911">
    <property type="component" value="Unassembled WGS sequence"/>
</dbReference>
<accession>A0ABU7SIE6</accession>
<sequence>MNRRGIALGAVVVLLSGLVGCGIPGESDVRVDGRGPVANAAPADRPAARPPDRTASGSDPEAFARNFLTAAAGEAGEAYKRFNEYIEDSERFKPKPDDKGDINVVRVDLDGGGIEVTQNKDGTSKVIVTVQQIGVLRANGSIGEPVRQETVYDFVVGAAPRDPGTGGGLWVLKHPAVLLMTDDALRDYYEEHTIYFWNANGTSLVPDLRYLPRTVPVPQHATAVLDWLTGGPAEWLKSAVALPEGTTPVGNVPAPEQGGRLEINLAVKAGAFETKLDLERLFTQIVWSLRNNQLLDNELELKIQNQSRMIGVADDYRRDHPLYQLKGGAARFGVFAGRIYPLTKPGEPNAVPIPAGENHDIVTAGVSRNGDDVAVALVVRDGQSFRLRTGTGPGAASSLLTGQRPYADMSRPVWLKEAGLGGPVGLVVAEGKLWTFSAGNPELTPVSFPGASPGVTAVAASMDGNRIAFVSGGRLYVAGVRPDDGGLNVESPRQLAISPHSLSAVDWFSENSLVVAGVDGENAKVINRINVDGSLERQEIRYVSRAPVEALAADPTFLATQPLPLTYEANEVAFVSESTVITPGQIAPGWGAPPPDVSSATASFYLY</sequence>
<organism evidence="4 5">
    <name type="scientific">Plantactinospora veratri</name>
    <dbReference type="NCBI Taxonomy" id="1436122"/>
    <lineage>
        <taxon>Bacteria</taxon>
        <taxon>Bacillati</taxon>
        <taxon>Actinomycetota</taxon>
        <taxon>Actinomycetes</taxon>
        <taxon>Micromonosporales</taxon>
        <taxon>Micromonosporaceae</taxon>
        <taxon>Plantactinospora</taxon>
    </lineage>
</organism>
<proteinExistence type="predicted"/>